<keyword evidence="3 9" id="KW-0808">Transferase</keyword>
<feature type="binding site" evidence="7">
    <location>
        <position position="157"/>
    </location>
    <ligand>
        <name>Mg(2+)</name>
        <dbReference type="ChEBI" id="CHEBI:18420"/>
    </ligand>
</feature>
<dbReference type="HOGENOM" id="CLU_023982_3_1_0"/>
<evidence type="ECO:0000256" key="3">
    <source>
        <dbReference type="ARBA" id="ARBA00022679"/>
    </source>
</evidence>
<dbReference type="AlphaFoldDB" id="A0A068NT86"/>
<accession>A0A068NT86</accession>
<proteinExistence type="predicted"/>
<dbReference type="OrthoDB" id="9805475at2"/>
<dbReference type="PANTHER" id="PTHR22926">
    <property type="entry name" value="PHOSPHO-N-ACETYLMURAMOYL-PENTAPEPTIDE-TRANSFERASE"/>
    <property type="match status" value="1"/>
</dbReference>
<feature type="transmembrane region" description="Helical" evidence="8">
    <location>
        <begin position="241"/>
        <end position="264"/>
    </location>
</feature>
<dbReference type="GO" id="GO:0005886">
    <property type="term" value="C:plasma membrane"/>
    <property type="evidence" value="ECO:0007669"/>
    <property type="project" value="UniProtKB-SubCell"/>
</dbReference>
<feature type="binding site" evidence="7">
    <location>
        <position position="217"/>
    </location>
    <ligand>
        <name>Mg(2+)</name>
        <dbReference type="ChEBI" id="CHEBI:18420"/>
    </ligand>
</feature>
<dbReference type="Proteomes" id="UP000027982">
    <property type="component" value="Chromosome"/>
</dbReference>
<feature type="transmembrane region" description="Helical" evidence="8">
    <location>
        <begin position="165"/>
        <end position="183"/>
    </location>
</feature>
<dbReference type="RefSeq" id="WP_025229423.1">
    <property type="nucleotide sequence ID" value="NZ_CP007139.1"/>
</dbReference>
<keyword evidence="4 8" id="KW-0812">Transmembrane</keyword>
<dbReference type="GO" id="GO:0071555">
    <property type="term" value="P:cell wall organization"/>
    <property type="evidence" value="ECO:0007669"/>
    <property type="project" value="TreeGrafter"/>
</dbReference>
<dbReference type="CDD" id="cd06854">
    <property type="entry name" value="GT_WbpL_WbcO_like"/>
    <property type="match status" value="1"/>
</dbReference>
<dbReference type="Pfam" id="PF00953">
    <property type="entry name" value="Glycos_transf_4"/>
    <property type="match status" value="1"/>
</dbReference>
<keyword evidence="7" id="KW-0460">Magnesium</keyword>
<evidence type="ECO:0000256" key="8">
    <source>
        <dbReference type="SAM" id="Phobius"/>
    </source>
</evidence>
<dbReference type="GO" id="GO:0016780">
    <property type="term" value="F:phosphotransferase activity, for other substituted phosphate groups"/>
    <property type="evidence" value="ECO:0007669"/>
    <property type="project" value="InterPro"/>
</dbReference>
<evidence type="ECO:0000256" key="1">
    <source>
        <dbReference type="ARBA" id="ARBA00004651"/>
    </source>
</evidence>
<feature type="transmembrane region" description="Helical" evidence="8">
    <location>
        <begin position="6"/>
        <end position="32"/>
    </location>
</feature>
<dbReference type="eggNOG" id="COG0472">
    <property type="taxonomic scope" value="Bacteria"/>
</dbReference>
<evidence type="ECO:0000256" key="5">
    <source>
        <dbReference type="ARBA" id="ARBA00022989"/>
    </source>
</evidence>
<dbReference type="EMBL" id="CP007139">
    <property type="protein sequence ID" value="AIE86631.1"/>
    <property type="molecule type" value="Genomic_DNA"/>
</dbReference>
<feature type="transmembrane region" description="Helical" evidence="8">
    <location>
        <begin position="189"/>
        <end position="206"/>
    </location>
</feature>
<feature type="transmembrane region" description="Helical" evidence="8">
    <location>
        <begin position="213"/>
        <end position="235"/>
    </location>
</feature>
<evidence type="ECO:0000313" key="10">
    <source>
        <dbReference type="Proteomes" id="UP000027982"/>
    </source>
</evidence>
<keyword evidence="5 8" id="KW-1133">Transmembrane helix</keyword>
<evidence type="ECO:0000256" key="4">
    <source>
        <dbReference type="ARBA" id="ARBA00022692"/>
    </source>
</evidence>
<evidence type="ECO:0000256" key="2">
    <source>
        <dbReference type="ARBA" id="ARBA00022475"/>
    </source>
</evidence>
<dbReference type="GO" id="GO:0046872">
    <property type="term" value="F:metal ion binding"/>
    <property type="evidence" value="ECO:0007669"/>
    <property type="project" value="UniProtKB-KW"/>
</dbReference>
<name>A0A068NT86_FIMGI</name>
<evidence type="ECO:0000313" key="9">
    <source>
        <dbReference type="EMBL" id="AIE86631.1"/>
    </source>
</evidence>
<protein>
    <submittedName>
        <fullName evidence="9">Glycosyl transferase, group 4 family protein</fullName>
    </submittedName>
</protein>
<feature type="transmembrane region" description="Helical" evidence="8">
    <location>
        <begin position="318"/>
        <end position="336"/>
    </location>
</feature>
<evidence type="ECO:0000256" key="7">
    <source>
        <dbReference type="PIRSR" id="PIRSR600715-1"/>
    </source>
</evidence>
<reference evidence="9 10" key="1">
    <citation type="journal article" date="2014" name="PLoS ONE">
        <title>The first complete genome sequence of the class fimbriimonadia in the phylum armatimonadetes.</title>
        <authorList>
            <person name="Hu Z.Y."/>
            <person name="Wang Y.Z."/>
            <person name="Im W.T."/>
            <person name="Wang S.Y."/>
            <person name="Zhao G.P."/>
            <person name="Zheng H.J."/>
            <person name="Quan Z.X."/>
        </authorList>
    </citation>
    <scope>NUCLEOTIDE SEQUENCE [LARGE SCALE GENOMIC DNA]</scope>
    <source>
        <strain evidence="9">Gsoil 348</strain>
    </source>
</reference>
<keyword evidence="7" id="KW-0479">Metal-binding</keyword>
<feature type="transmembrane region" description="Helical" evidence="8">
    <location>
        <begin position="137"/>
        <end position="158"/>
    </location>
</feature>
<feature type="transmembrane region" description="Helical" evidence="8">
    <location>
        <begin position="292"/>
        <end position="312"/>
    </location>
</feature>
<keyword evidence="6 8" id="KW-0472">Membrane</keyword>
<feature type="transmembrane region" description="Helical" evidence="8">
    <location>
        <begin position="79"/>
        <end position="96"/>
    </location>
</feature>
<feature type="transmembrane region" description="Helical" evidence="8">
    <location>
        <begin position="108"/>
        <end position="125"/>
    </location>
</feature>
<keyword evidence="2" id="KW-1003">Cell membrane</keyword>
<evidence type="ECO:0000256" key="6">
    <source>
        <dbReference type="ARBA" id="ARBA00023136"/>
    </source>
</evidence>
<dbReference type="InterPro" id="IPR000715">
    <property type="entry name" value="Glycosyl_transferase_4"/>
</dbReference>
<organism evidence="9 10">
    <name type="scientific">Fimbriimonas ginsengisoli Gsoil 348</name>
    <dbReference type="NCBI Taxonomy" id="661478"/>
    <lineage>
        <taxon>Bacteria</taxon>
        <taxon>Bacillati</taxon>
        <taxon>Armatimonadota</taxon>
        <taxon>Fimbriimonadia</taxon>
        <taxon>Fimbriimonadales</taxon>
        <taxon>Fimbriimonadaceae</taxon>
        <taxon>Fimbriimonas</taxon>
    </lineage>
</organism>
<dbReference type="PANTHER" id="PTHR22926:SF3">
    <property type="entry name" value="UNDECAPRENYL-PHOSPHATE ALPHA-N-ACETYLGLUCOSAMINYL 1-PHOSPHATE TRANSFERASE"/>
    <property type="match status" value="1"/>
</dbReference>
<sequence length="345" mass="36945">MPPEWNPAWLAAGVVQVIVSALLTYMVRNYLVRLQIMDKPSERGMHKVPTPRGGGLAIVAIVLISLVLLRLLGYLDNRTFFAFFIGGGAIAAVSFRDDQVSLPAKVRYLVQAGGCALALALLGGLDTLDLGFTKLTMGPVGNVVAVIAMTWTVNLYNFMDGIDGLTGSEAVTVGLFSAVVLLAHHQTGLGLLGGSIAMGALGFLFFNWPPAKIFMGDVGSTFLGFTFATLAVAGMKAGVGFWFWPLVLGVFFVDTTVTLICRILNKEKFTEPHRTHAFQVGTKRMGGKHVRMTLLVVAVNLLVLFPIAQDAISHPDRAAYEGGGILLLLAVAVLWTRGGMRGVNR</sequence>
<dbReference type="GO" id="GO:0044038">
    <property type="term" value="P:cell wall macromolecule biosynthetic process"/>
    <property type="evidence" value="ECO:0007669"/>
    <property type="project" value="TreeGrafter"/>
</dbReference>
<feature type="transmembrane region" description="Helical" evidence="8">
    <location>
        <begin position="53"/>
        <end position="73"/>
    </location>
</feature>
<dbReference type="GO" id="GO:0009103">
    <property type="term" value="P:lipopolysaccharide biosynthetic process"/>
    <property type="evidence" value="ECO:0007669"/>
    <property type="project" value="TreeGrafter"/>
</dbReference>
<keyword evidence="10" id="KW-1185">Reference proteome</keyword>
<gene>
    <name evidence="9" type="ORF">OP10G_3263</name>
</gene>
<dbReference type="KEGG" id="fgi:OP10G_3263"/>
<dbReference type="STRING" id="661478.OP10G_3263"/>
<comment type="subcellular location">
    <subcellularLocation>
        <location evidence="1">Cell membrane</location>
        <topology evidence="1">Multi-pass membrane protein</topology>
    </subcellularLocation>
</comment>
<comment type="cofactor">
    <cofactor evidence="7">
        <name>Mg(2+)</name>
        <dbReference type="ChEBI" id="CHEBI:18420"/>
    </cofactor>
</comment>